<dbReference type="InterPro" id="IPR013325">
    <property type="entry name" value="RNA_pol_sigma_r2"/>
</dbReference>
<evidence type="ECO:0000256" key="1">
    <source>
        <dbReference type="ARBA" id="ARBA00010641"/>
    </source>
</evidence>
<feature type="domain" description="RNA polymerase sigma factor 70 region 4 type 2" evidence="7">
    <location>
        <begin position="245"/>
        <end position="296"/>
    </location>
</feature>
<evidence type="ECO:0000256" key="3">
    <source>
        <dbReference type="ARBA" id="ARBA00023082"/>
    </source>
</evidence>
<dbReference type="NCBIfam" id="TIGR02937">
    <property type="entry name" value="sigma70-ECF"/>
    <property type="match status" value="1"/>
</dbReference>
<dbReference type="NCBIfam" id="TIGR02952">
    <property type="entry name" value="Sig70_famx2"/>
    <property type="match status" value="1"/>
</dbReference>
<dbReference type="InterPro" id="IPR014298">
    <property type="entry name" value="BldN-like"/>
</dbReference>
<evidence type="ECO:0000313" key="9">
    <source>
        <dbReference type="Proteomes" id="UP000256913"/>
    </source>
</evidence>
<dbReference type="Gene3D" id="1.10.10.10">
    <property type="entry name" value="Winged helix-like DNA-binding domain superfamily/Winged helix DNA-binding domain"/>
    <property type="match status" value="1"/>
</dbReference>
<dbReference type="Pfam" id="PF04542">
    <property type="entry name" value="Sigma70_r2"/>
    <property type="match status" value="1"/>
</dbReference>
<evidence type="ECO:0000259" key="6">
    <source>
        <dbReference type="Pfam" id="PF04542"/>
    </source>
</evidence>
<dbReference type="Pfam" id="PF08281">
    <property type="entry name" value="Sigma70_r4_2"/>
    <property type="match status" value="1"/>
</dbReference>
<reference evidence="8 9" key="1">
    <citation type="submission" date="2018-08" db="EMBL/GenBank/DDBJ databases">
        <title>Sequencing the genomes of 1000 actinobacteria strains.</title>
        <authorList>
            <person name="Klenk H.-P."/>
        </authorList>
    </citation>
    <scope>NUCLEOTIDE SEQUENCE [LARGE SCALE GENOMIC DNA]</scope>
    <source>
        <strain evidence="8 9">DSM 44099</strain>
    </source>
</reference>
<keyword evidence="4" id="KW-0804">Transcription</keyword>
<organism evidence="8 9">
    <name type="scientific">Asanoa ferruginea</name>
    <dbReference type="NCBI Taxonomy" id="53367"/>
    <lineage>
        <taxon>Bacteria</taxon>
        <taxon>Bacillati</taxon>
        <taxon>Actinomycetota</taxon>
        <taxon>Actinomycetes</taxon>
        <taxon>Micromonosporales</taxon>
        <taxon>Micromonosporaceae</taxon>
        <taxon>Asanoa</taxon>
    </lineage>
</organism>
<dbReference type="CDD" id="cd06171">
    <property type="entry name" value="Sigma70_r4"/>
    <property type="match status" value="1"/>
</dbReference>
<comment type="caution">
    <text evidence="8">The sequence shown here is derived from an EMBL/GenBank/DDBJ whole genome shotgun (WGS) entry which is preliminary data.</text>
</comment>
<evidence type="ECO:0000256" key="4">
    <source>
        <dbReference type="ARBA" id="ARBA00023163"/>
    </source>
</evidence>
<dbReference type="SUPFAM" id="SSF88659">
    <property type="entry name" value="Sigma3 and sigma4 domains of RNA polymerase sigma factors"/>
    <property type="match status" value="1"/>
</dbReference>
<dbReference type="PANTHER" id="PTHR43133:SF57">
    <property type="entry name" value="RNA POLYMERASE SIGMA-70 FACTOR"/>
    <property type="match status" value="1"/>
</dbReference>
<feature type="region of interest" description="Disordered" evidence="5">
    <location>
        <begin position="1"/>
        <end position="26"/>
    </location>
</feature>
<accession>A0A3D9ZFC1</accession>
<dbReference type="GO" id="GO:0006352">
    <property type="term" value="P:DNA-templated transcription initiation"/>
    <property type="evidence" value="ECO:0007669"/>
    <property type="project" value="InterPro"/>
</dbReference>
<dbReference type="GO" id="GO:0016987">
    <property type="term" value="F:sigma factor activity"/>
    <property type="evidence" value="ECO:0007669"/>
    <property type="project" value="UniProtKB-KW"/>
</dbReference>
<dbReference type="InterPro" id="IPR013324">
    <property type="entry name" value="RNA_pol_sigma_r3/r4-like"/>
</dbReference>
<sequence>MVKTGSGQLPGSGVAPEPPQHVASSIGDAAEFDTEFEALLQSSSLGVAMAEVAPQDKATDEVVAAIRHRAGIPRVKSTASRTRRPHLEVPGRPVGPGGNAKQVTRGAPTPFPSRPDPSDPATEVWALVERAQAGEAEAFGLIYDRYVDTVFRFVYFRVGNRQLAEDLTSDTFLRALKRIGSFTWQGRDLGAWLVTIARNLVADHFKSGRYRLEVTTGDVLDADREDRGPEGSPEAAVVDHITNVALLTAVKQLNPEQQECIVLRFLQGFSVAETAQAMGKNEGAIKALQYRAVRALARLLPDEVQLANDTERPSETPNCMHPGR</sequence>
<dbReference type="InterPro" id="IPR036388">
    <property type="entry name" value="WH-like_DNA-bd_sf"/>
</dbReference>
<keyword evidence="9" id="KW-1185">Reference proteome</keyword>
<dbReference type="InterPro" id="IPR014284">
    <property type="entry name" value="RNA_pol_sigma-70_dom"/>
</dbReference>
<keyword evidence="2" id="KW-0805">Transcription regulation</keyword>
<feature type="region of interest" description="Disordered" evidence="5">
    <location>
        <begin position="75"/>
        <end position="120"/>
    </location>
</feature>
<dbReference type="InterPro" id="IPR039425">
    <property type="entry name" value="RNA_pol_sigma-70-like"/>
</dbReference>
<dbReference type="Proteomes" id="UP000256913">
    <property type="component" value="Unassembled WGS sequence"/>
</dbReference>
<dbReference type="AlphaFoldDB" id="A0A3D9ZFC1"/>
<protein>
    <submittedName>
        <fullName evidence="8">RNA polymerase sigma-70 factor (TIGR02952 family)</fullName>
    </submittedName>
</protein>
<comment type="similarity">
    <text evidence="1">Belongs to the sigma-70 factor family. ECF subfamily.</text>
</comment>
<proteinExistence type="inferred from homology"/>
<dbReference type="PANTHER" id="PTHR43133">
    <property type="entry name" value="RNA POLYMERASE ECF-TYPE SIGMA FACTO"/>
    <property type="match status" value="1"/>
</dbReference>
<feature type="domain" description="RNA polymerase sigma-70 region 2" evidence="6">
    <location>
        <begin position="142"/>
        <end position="207"/>
    </location>
</feature>
<gene>
    <name evidence="8" type="ORF">DFJ67_1929</name>
</gene>
<dbReference type="Gene3D" id="1.10.1740.10">
    <property type="match status" value="1"/>
</dbReference>
<evidence type="ECO:0000259" key="7">
    <source>
        <dbReference type="Pfam" id="PF08281"/>
    </source>
</evidence>
<keyword evidence="3" id="KW-0731">Sigma factor</keyword>
<dbReference type="InterPro" id="IPR007627">
    <property type="entry name" value="RNA_pol_sigma70_r2"/>
</dbReference>
<dbReference type="GO" id="GO:0003677">
    <property type="term" value="F:DNA binding"/>
    <property type="evidence" value="ECO:0007669"/>
    <property type="project" value="InterPro"/>
</dbReference>
<evidence type="ECO:0000256" key="5">
    <source>
        <dbReference type="SAM" id="MobiDB-lite"/>
    </source>
</evidence>
<dbReference type="SUPFAM" id="SSF88946">
    <property type="entry name" value="Sigma2 domain of RNA polymerase sigma factors"/>
    <property type="match status" value="1"/>
</dbReference>
<dbReference type="EMBL" id="QUMQ01000001">
    <property type="protein sequence ID" value="REF95965.1"/>
    <property type="molecule type" value="Genomic_DNA"/>
</dbReference>
<name>A0A3D9ZFC1_9ACTN</name>
<evidence type="ECO:0000256" key="2">
    <source>
        <dbReference type="ARBA" id="ARBA00023015"/>
    </source>
</evidence>
<dbReference type="InterPro" id="IPR013249">
    <property type="entry name" value="RNA_pol_sigma70_r4_t2"/>
</dbReference>
<evidence type="ECO:0000313" key="8">
    <source>
        <dbReference type="EMBL" id="REF95965.1"/>
    </source>
</evidence>